<feature type="domain" description="Polynucleotide kinase PNKP phosphatase" evidence="1">
    <location>
        <begin position="9"/>
        <end position="140"/>
    </location>
</feature>
<organism evidence="2">
    <name type="scientific">uncultured Nocardioidaceae bacterium</name>
    <dbReference type="NCBI Taxonomy" id="253824"/>
    <lineage>
        <taxon>Bacteria</taxon>
        <taxon>Bacillati</taxon>
        <taxon>Actinomycetota</taxon>
        <taxon>Actinomycetes</taxon>
        <taxon>Propionibacteriales</taxon>
        <taxon>Nocardioidaceae</taxon>
        <taxon>environmental samples</taxon>
    </lineage>
</organism>
<evidence type="ECO:0000313" key="2">
    <source>
        <dbReference type="EMBL" id="CAA9319264.1"/>
    </source>
</evidence>
<dbReference type="SUPFAM" id="SSF56784">
    <property type="entry name" value="HAD-like"/>
    <property type="match status" value="1"/>
</dbReference>
<gene>
    <name evidence="2" type="ORF">AVDCRST_MAG36-308</name>
</gene>
<proteinExistence type="predicted"/>
<evidence type="ECO:0000259" key="1">
    <source>
        <dbReference type="Pfam" id="PF25109"/>
    </source>
</evidence>
<dbReference type="InterPro" id="IPR023214">
    <property type="entry name" value="HAD_sf"/>
</dbReference>
<reference evidence="2" key="1">
    <citation type="submission" date="2020-02" db="EMBL/GenBank/DDBJ databases">
        <authorList>
            <person name="Meier V. D."/>
        </authorList>
    </citation>
    <scope>NUCLEOTIDE SEQUENCE</scope>
    <source>
        <strain evidence="2">AVDCRST_MAG36</strain>
    </source>
</reference>
<dbReference type="AlphaFoldDB" id="A0A6J4L4L8"/>
<dbReference type="Pfam" id="PF25109">
    <property type="entry name" value="HAD_PNKP"/>
    <property type="match status" value="1"/>
</dbReference>
<name>A0A6J4L4L8_9ACTN</name>
<dbReference type="InterPro" id="IPR056782">
    <property type="entry name" value="HAD_PNKP"/>
</dbReference>
<sequence>MIGARPLAVVDIDGVLADVRHRLHHLERRPKDWRGFFAAAPQDPLLEVGRDTVTRLAEVCEVVYLSGRPESCRRDTAAWFAQHRLPGGELLLRPHGDHRPAKDLKVEVLRRLAERAPVTVLVDDDTAVLDAARTAGFDVLPARWMGDAPVLQEAQEKDGRT</sequence>
<accession>A0A6J4L4L8</accession>
<protein>
    <recommendedName>
        <fullName evidence="1">Polynucleotide kinase PNKP phosphatase domain-containing protein</fullName>
    </recommendedName>
</protein>
<dbReference type="InterPro" id="IPR036412">
    <property type="entry name" value="HAD-like_sf"/>
</dbReference>
<dbReference type="EMBL" id="CADCUH010000020">
    <property type="protein sequence ID" value="CAA9319264.1"/>
    <property type="molecule type" value="Genomic_DNA"/>
</dbReference>
<dbReference type="Gene3D" id="3.40.50.1000">
    <property type="entry name" value="HAD superfamily/HAD-like"/>
    <property type="match status" value="1"/>
</dbReference>